<feature type="compositionally biased region" description="Low complexity" evidence="1">
    <location>
        <begin position="2721"/>
        <end position="2737"/>
    </location>
</feature>
<comment type="caution">
    <text evidence="3">The sequence shown here is derived from an EMBL/GenBank/DDBJ whole genome shotgun (WGS) entry which is preliminary data.</text>
</comment>
<feature type="region of interest" description="Disordered" evidence="1">
    <location>
        <begin position="508"/>
        <end position="533"/>
    </location>
</feature>
<feature type="compositionally biased region" description="Polar residues" evidence="1">
    <location>
        <begin position="629"/>
        <end position="639"/>
    </location>
</feature>
<evidence type="ECO:0000259" key="2">
    <source>
        <dbReference type="SMART" id="SM00382"/>
    </source>
</evidence>
<feature type="compositionally biased region" description="Polar residues" evidence="1">
    <location>
        <begin position="33"/>
        <end position="43"/>
    </location>
</feature>
<dbReference type="Gene3D" id="1.10.8.60">
    <property type="match status" value="1"/>
</dbReference>
<feature type="compositionally biased region" description="Polar residues" evidence="1">
    <location>
        <begin position="139"/>
        <end position="150"/>
    </location>
</feature>
<dbReference type="GO" id="GO:0000724">
    <property type="term" value="P:double-strand break repair via homologous recombination"/>
    <property type="evidence" value="ECO:0007669"/>
    <property type="project" value="TreeGrafter"/>
</dbReference>
<name>A0A1Q8R9E5_9PEZI</name>
<feature type="region of interest" description="Disordered" evidence="1">
    <location>
        <begin position="705"/>
        <end position="725"/>
    </location>
</feature>
<feature type="region of interest" description="Disordered" evidence="1">
    <location>
        <begin position="2708"/>
        <end position="2747"/>
    </location>
</feature>
<feature type="compositionally biased region" description="Basic and acidic residues" evidence="1">
    <location>
        <begin position="202"/>
        <end position="218"/>
    </location>
</feature>
<feature type="compositionally biased region" description="Basic and acidic residues" evidence="1">
    <location>
        <begin position="255"/>
        <end position="268"/>
    </location>
</feature>
<evidence type="ECO:0000313" key="4">
    <source>
        <dbReference type="Proteomes" id="UP000186583"/>
    </source>
</evidence>
<gene>
    <name evidence="3" type="ORF">CCHL11_10380</name>
</gene>
<dbReference type="Pfam" id="PF09462">
    <property type="entry name" value="Mus7"/>
    <property type="match status" value="1"/>
</dbReference>
<dbReference type="Pfam" id="PF00004">
    <property type="entry name" value="AAA"/>
    <property type="match status" value="1"/>
</dbReference>
<protein>
    <submittedName>
        <fullName evidence="3">Protein MSP1-like protein 2</fullName>
    </submittedName>
</protein>
<feature type="region of interest" description="Disordered" evidence="1">
    <location>
        <begin position="3049"/>
        <end position="3068"/>
    </location>
</feature>
<proteinExistence type="predicted"/>
<sequence length="3083" mass="344672">MANWKELGEVPDSDDDLDFDSQESETCPKPDLPTTSLAETSKTTNDDVCASIWDVPESSQDVPAAAFTKPQAVECRPDDYTSYDVPVSSPLSSVPDDDELEDPFEREKPEHTRPQQMRLMRFPDNRDDSPDPLAGDDCISTSYVRITAPQSDFPADNDTGSLLPPSLAAIPQASSQIRSPRSSQSRSQPGPSASRHQTSSSRAEEVARRVERRYERSFRPRKPIQEHPYLIENAQYSKTLKSHGIKPIRMPSDSVPRRQRPEQDSQDKDFEEESQGTIADAPNENTDDSQFNGLEEPPSPGFLRMSLSPSPSPLRTSSPKHQGGPSSQTSQGGETENTSLSENEELPSLDEIHRNVLANRPTKKRRLVGVATSRPEPTKLTGSSRPIFRQYDDIPGILSSSPSTQPQASNNASRRDSAPLPEADGFSAPFFDDDEQGPGDSNILPLAVPERQVSTGAAVVDLTMADLSSSGEDDGFRSDSDQELESSEMLRNVGRRIRGVLPASWLRLDQQGNRYKPPQHQHRDPSPEKTPRRGVAIKRVGRTTSASAIHLFSDDSDDEMVPTPHPIRSGHIAQGGKLTNGPSTEIMLHDEDGALSVVEDNQIDHMLPSKKRQLTLNESFRQPVKRQKQSNSTLGNQTKKLGRLLKTANRSSEVTRLEPRMKNRKSATGSSRSTVRTNPPPQLSILDVIEPDAPQFLKIAARAAQKRRHLGRSSPNNKTIRLATRKDNVDAGTVLQNWKGGKIRPRQGLQKHSTQTKPPLRNPLAQISSNVFSQATKPSKDRNATQPNGSHHGASGPSTLLPEPRPRPQPLSRSKSTQSQRRHEAARPAQLEVDVTEQTGSHGFHAKKRAIDALFRRSRRQSMSARSAYLYSVMDDACSVASGYSFAPRSSPEPSTALETCTRRPKKSVRPIRVDVAAAQFHHADDPLPYTELLAPAEISGPQSVTNDNQLLGLGPFGTHYTQHFEIFPLDRGVFFHETTLIGSGRVQSLVDDRFPEKLWQPRPRISFHLGEQTLHWDTWNEQVSSELGILMDGILDQITTPVLSAEPDLNTKDAAQFVLDYVLRAMSFADNAAAVSFVTRFSDVTRAFVSRVDTESIVDLNQRLRLVEVFQTIVLVNSCAVRLCQKTPSLTTERFALESVLRKAAESFVGVLLEIGLGHVVLLYDELQGLRYRERGIRPDKLVPHAWVLLMKVTESLRIPRMGFWDVAYSRMIQHRIIRGVDASEFEQLWKTMFILLPLGEFDNSGVVVADRRHHFPMEGWTLPQLILKRVFELYRENPRQPASFNDYCRALVSRCHYLVDQWGWQKCGALIGTIFDFFGSQNLSHLRNEEAFRSARFLDSLHLNPSLKVDSDDRCFHIFLKLVALTIKRLRQKGLINDIRNLVTRTLPNHDRQYSKEQNVHQHDLSALRNHHDLLCTLFWSAPPELRPSVHNLEKLVIPASSHKEACLINLRAWNQLARFVVHEESATSFLPMANWQANVFKQLLDQYNSAAADIQQQFMAMSKDVSSSISEELMNSIIAANKAATMEIMIFSVKSSMDVVQYAGSLELARLASNTFQIQEVFQHFSALPADFPPTLLQASLATVERLLTRIESVFNEADDSQDSMASRSMEWEDAILMLERDMAAVCFSMGRCLLSSRTRGRLGTSDISVACIEQTVIVSGIMTSLFVRCGMMRLSQIFQRSKFGLFENTPNKISLEQRQYVPLLLSIVAQKGAAINLDDIGTSLLELWLLIIVQPNRCLKFENQFGQQLQSQGYPFIPDKTATFVANPGYSSNRGFFEHAVSWMRQSLQAADAASKKDLLVDFERTLNTVMNQMRVDLLAMIGNSSEHSSYVKFVRGIISLIKAYGTDICPVHKFFLEVSKEYSPPIEDPHLQAALIQSYGFKLAEGDPRVPSTLFHFFLNNFKGSLQRNRLPHEVFLLRGAFKYDTIVSFVLEKMLPAVLHATLSTPEAYAMLDVFCDALGLTLTASAVARQVSEHSLDCISPLVTTVLAWAKTVKGTSLGAEQIHILRRVIWVFNALQPTLESFSLMPREIRGWDKLMDRLHWFSVLVEGARKYIDGQLVSSEAPTLSPAVPSESGGAEDGKPPDKPTGEQDDDSKNRDGTGSGNKADLALPDSAFRRSRGGAFASARARIARPRAADELPPVKLPQSFLETGVKLYDPENRINSLSDDIWHHRYMGARWHDILWKDLDVVFTQASWSDEKLQEALRGLREGNFGPIERRNRILAEASQWLSLSIDEMLLSKYPNSRRIFKSTREPLPTTEFADMLRYGRFIISNLLSVDAMENSRDDLIQEADRDGVLQSLVEQYIEEGRPIQTYSGMGWYDPRIRGEVITAVRADLSLKPDASAAGRELKRPLTVFHIPNTTGRAHTKKIMKYVANCVEADLIHLDAQELAKLVGDYIGQDCAYSRGAISMLGYRTAEMNGRLAKAEEPPKSNEEELSDGIEAAWVNLRDNGMDGSYSSPLDNELQKIRDGAKDYILPSVDRWENLKINAVLEEIANSASKISQPGRSLIIHVDDFVELNMTLEGALLLGRLRSIVDTMWRAGKKVTLVGTSANENPSEQYTSTLKEIAAEECLIPFPLNWQRVKSPLSQKQIYEANDYVRENMRNIQHMLRAIAGTSLDTSKVRIVYISKSSPPQYFIKDSDNPHMEVTVVPRVLATTILPLADVYHVTRLFYACQGSVKPEQAWRILLDVIESSSISAAQTQNRPQDRPSHSNNPTASSSSSTSSPTHKAEPERLRVSGNYNDYEKKLLSGLVNSNEITTTFDDVHAAPETKNNLKLLTSLSLLRPEAFTYGVLAHDRIPGCLLYGPPGTGKTLLAKAVAKESGANMLEVSGASINDMYVGQSEKNVRALFSLAKKLSPLVIFIDEADALLAARGQRNRTAHRETINQFLREWDGMSDTKAFIMVATNRPFDLDDAVLRRLPRKILVDLPLKDDRASILRILLKDEELDASVSIDEIARRTVLYSGSDLKNLCVAAAMTAVQEESEAAARHTGPGPYVFPPKRTLRREHFDKALQMIAASVSEDMDSLKSIRRFDEKYGDMRQRKSQKKRGMGFGVLPESTDAEEARVRQAVV</sequence>
<reference evidence="3 4" key="1">
    <citation type="submission" date="2016-11" db="EMBL/GenBank/DDBJ databases">
        <title>Draft Genome Assembly of Colletotrichum chlorophyti a pathogen of herbaceous plants.</title>
        <authorList>
            <person name="Gan P."/>
            <person name="Narusaka M."/>
            <person name="Tsushima A."/>
            <person name="Narusaka Y."/>
            <person name="Takano Y."/>
            <person name="Shirasu K."/>
        </authorList>
    </citation>
    <scope>NUCLEOTIDE SEQUENCE [LARGE SCALE GENOMIC DNA]</scope>
    <source>
        <strain evidence="3 4">NTL11</strain>
    </source>
</reference>
<dbReference type="GO" id="GO:0005634">
    <property type="term" value="C:nucleus"/>
    <property type="evidence" value="ECO:0007669"/>
    <property type="project" value="InterPro"/>
</dbReference>
<feature type="compositionally biased region" description="Acidic residues" evidence="1">
    <location>
        <begin position="9"/>
        <end position="23"/>
    </location>
</feature>
<dbReference type="OrthoDB" id="2386201at2759"/>
<dbReference type="InterPro" id="IPR003593">
    <property type="entry name" value="AAA+_ATPase"/>
</dbReference>
<feature type="compositionally biased region" description="Polar residues" evidence="1">
    <location>
        <begin position="398"/>
        <end position="412"/>
    </location>
</feature>
<feature type="region of interest" description="Disordered" evidence="1">
    <location>
        <begin position="2070"/>
        <end position="2118"/>
    </location>
</feature>
<dbReference type="EMBL" id="MPGH01000270">
    <property type="protein sequence ID" value="OLN80957.1"/>
    <property type="molecule type" value="Genomic_DNA"/>
</dbReference>
<dbReference type="InterPro" id="IPR027417">
    <property type="entry name" value="P-loop_NTPase"/>
</dbReference>
<feature type="region of interest" description="Disordered" evidence="1">
    <location>
        <begin position="621"/>
        <end position="682"/>
    </location>
</feature>
<feature type="region of interest" description="Disordered" evidence="1">
    <location>
        <begin position="76"/>
        <end position="444"/>
    </location>
</feature>
<evidence type="ECO:0000256" key="1">
    <source>
        <dbReference type="SAM" id="MobiDB-lite"/>
    </source>
</evidence>
<feature type="domain" description="AAA+ ATPase" evidence="2">
    <location>
        <begin position="2808"/>
        <end position="2941"/>
    </location>
</feature>
<feature type="compositionally biased region" description="Basic and acidic residues" evidence="1">
    <location>
        <begin position="103"/>
        <end position="113"/>
    </location>
</feature>
<feature type="compositionally biased region" description="Low complexity" evidence="1">
    <location>
        <begin position="171"/>
        <end position="201"/>
    </location>
</feature>
<feature type="region of interest" description="Disordered" evidence="1">
    <location>
        <begin position="1"/>
        <end position="45"/>
    </location>
</feature>
<dbReference type="STRING" id="708187.A0A1Q8R9E5"/>
<feature type="region of interest" description="Disordered" evidence="1">
    <location>
        <begin position="886"/>
        <end position="905"/>
    </location>
</feature>
<dbReference type="Pfam" id="PF17862">
    <property type="entry name" value="AAA_lid_3"/>
    <property type="match status" value="1"/>
</dbReference>
<dbReference type="InterPro" id="IPR019021">
    <property type="entry name" value="Mms22"/>
</dbReference>
<organism evidence="3 4">
    <name type="scientific">Colletotrichum chlorophyti</name>
    <dbReference type="NCBI Taxonomy" id="708187"/>
    <lineage>
        <taxon>Eukaryota</taxon>
        <taxon>Fungi</taxon>
        <taxon>Dikarya</taxon>
        <taxon>Ascomycota</taxon>
        <taxon>Pezizomycotina</taxon>
        <taxon>Sordariomycetes</taxon>
        <taxon>Hypocreomycetidae</taxon>
        <taxon>Glomerellales</taxon>
        <taxon>Glomerellaceae</taxon>
        <taxon>Colletotrichum</taxon>
    </lineage>
</organism>
<evidence type="ECO:0000313" key="3">
    <source>
        <dbReference type="EMBL" id="OLN80957.1"/>
    </source>
</evidence>
<feature type="compositionally biased region" description="Low complexity" evidence="1">
    <location>
        <begin position="84"/>
        <end position="94"/>
    </location>
</feature>
<feature type="compositionally biased region" description="Basic and acidic residues" evidence="1">
    <location>
        <begin position="521"/>
        <end position="531"/>
    </location>
</feature>
<dbReference type="InterPro" id="IPR041569">
    <property type="entry name" value="AAA_lid_3"/>
</dbReference>
<feature type="compositionally biased region" description="Basic and acidic residues" evidence="1">
    <location>
        <begin position="2085"/>
        <end position="2105"/>
    </location>
</feature>
<feature type="compositionally biased region" description="Low complexity" evidence="1">
    <location>
        <begin position="306"/>
        <end position="341"/>
    </location>
</feature>
<keyword evidence="4" id="KW-1185">Reference proteome</keyword>
<feature type="compositionally biased region" description="Polar residues" evidence="1">
    <location>
        <begin position="666"/>
        <end position="677"/>
    </location>
</feature>
<dbReference type="Gene3D" id="3.40.50.300">
    <property type="entry name" value="P-loop containing nucleotide triphosphate hydrolases"/>
    <property type="match status" value="1"/>
</dbReference>
<dbReference type="PANTHER" id="PTHR28122">
    <property type="entry name" value="E3 UBIQUITIN-PROTEIN LIGASE SUBSTRATE RECEPTOR MMS22"/>
    <property type="match status" value="1"/>
</dbReference>
<feature type="compositionally biased region" description="Polar residues" evidence="1">
    <location>
        <begin position="765"/>
        <end position="777"/>
    </location>
</feature>
<dbReference type="GO" id="GO:0005524">
    <property type="term" value="F:ATP binding"/>
    <property type="evidence" value="ECO:0007669"/>
    <property type="project" value="InterPro"/>
</dbReference>
<dbReference type="InterPro" id="IPR003959">
    <property type="entry name" value="ATPase_AAA_core"/>
</dbReference>
<dbReference type="GO" id="GO:0016887">
    <property type="term" value="F:ATP hydrolysis activity"/>
    <property type="evidence" value="ECO:0007669"/>
    <property type="project" value="InterPro"/>
</dbReference>
<dbReference type="GO" id="GO:0035361">
    <property type="term" value="C:Cul8-RING ubiquitin ligase complex"/>
    <property type="evidence" value="ECO:0007669"/>
    <property type="project" value="TreeGrafter"/>
</dbReference>
<dbReference type="GO" id="GO:0031297">
    <property type="term" value="P:replication fork processing"/>
    <property type="evidence" value="ECO:0007669"/>
    <property type="project" value="InterPro"/>
</dbReference>
<dbReference type="Proteomes" id="UP000186583">
    <property type="component" value="Unassembled WGS sequence"/>
</dbReference>
<dbReference type="PANTHER" id="PTHR28122:SF1">
    <property type="entry name" value="E3 UBIQUITIN-PROTEIN LIGASE SUBSTRATE RECEPTOR MMS22"/>
    <property type="match status" value="1"/>
</dbReference>
<dbReference type="SMART" id="SM00382">
    <property type="entry name" value="AAA"/>
    <property type="match status" value="1"/>
</dbReference>
<feature type="region of interest" description="Disordered" evidence="1">
    <location>
        <begin position="468"/>
        <end position="489"/>
    </location>
</feature>
<accession>A0A1Q8R9E5</accession>
<dbReference type="SUPFAM" id="SSF52540">
    <property type="entry name" value="P-loop containing nucleoside triphosphate hydrolases"/>
    <property type="match status" value="1"/>
</dbReference>
<feature type="region of interest" description="Disordered" evidence="1">
    <location>
        <begin position="738"/>
        <end position="844"/>
    </location>
</feature>